<protein>
    <submittedName>
        <fullName evidence="2">Uncharacterized protein</fullName>
    </submittedName>
</protein>
<sequence>QLRPVIHQQLDTAKLQTVVHQPQSSLQLLPVVLQKEDTPKRLPVVHWQETPQKRPVFHQGHSTSHGLSEISHQWNPPPLRPVVYQQLDTIFIQTVDHQQQSSPQLLTVVRQPTYIPRTVWE</sequence>
<organism evidence="2 3">
    <name type="scientific">Meganyctiphanes norvegica</name>
    <name type="common">Northern krill</name>
    <name type="synonym">Thysanopoda norvegica</name>
    <dbReference type="NCBI Taxonomy" id="48144"/>
    <lineage>
        <taxon>Eukaryota</taxon>
        <taxon>Metazoa</taxon>
        <taxon>Ecdysozoa</taxon>
        <taxon>Arthropoda</taxon>
        <taxon>Crustacea</taxon>
        <taxon>Multicrustacea</taxon>
        <taxon>Malacostraca</taxon>
        <taxon>Eumalacostraca</taxon>
        <taxon>Eucarida</taxon>
        <taxon>Euphausiacea</taxon>
        <taxon>Euphausiidae</taxon>
        <taxon>Meganyctiphanes</taxon>
    </lineage>
</organism>
<dbReference type="EMBL" id="CAXKWB010012531">
    <property type="protein sequence ID" value="CAL4104880.1"/>
    <property type="molecule type" value="Genomic_DNA"/>
</dbReference>
<name>A0AAV2QYL3_MEGNR</name>
<accession>A0AAV2QYL3</accession>
<proteinExistence type="predicted"/>
<feature type="region of interest" description="Disordered" evidence="1">
    <location>
        <begin position="46"/>
        <end position="74"/>
    </location>
</feature>
<reference evidence="2 3" key="1">
    <citation type="submission" date="2024-05" db="EMBL/GenBank/DDBJ databases">
        <authorList>
            <person name="Wallberg A."/>
        </authorList>
    </citation>
    <scope>NUCLEOTIDE SEQUENCE [LARGE SCALE GENOMIC DNA]</scope>
</reference>
<gene>
    <name evidence="2" type="ORF">MNOR_LOCUS17873</name>
</gene>
<evidence type="ECO:0000313" key="2">
    <source>
        <dbReference type="EMBL" id="CAL4104880.1"/>
    </source>
</evidence>
<keyword evidence="3" id="KW-1185">Reference proteome</keyword>
<evidence type="ECO:0000313" key="3">
    <source>
        <dbReference type="Proteomes" id="UP001497623"/>
    </source>
</evidence>
<comment type="caution">
    <text evidence="2">The sequence shown here is derived from an EMBL/GenBank/DDBJ whole genome shotgun (WGS) entry which is preliminary data.</text>
</comment>
<evidence type="ECO:0000256" key="1">
    <source>
        <dbReference type="SAM" id="MobiDB-lite"/>
    </source>
</evidence>
<dbReference type="Proteomes" id="UP001497623">
    <property type="component" value="Unassembled WGS sequence"/>
</dbReference>
<feature type="compositionally biased region" description="Polar residues" evidence="1">
    <location>
        <begin position="60"/>
        <end position="74"/>
    </location>
</feature>
<feature type="non-terminal residue" evidence="2">
    <location>
        <position position="1"/>
    </location>
</feature>
<dbReference type="AlphaFoldDB" id="A0AAV2QYL3"/>